<gene>
    <name evidence="2" type="ORF">EDB81DRAFT_953552</name>
</gene>
<feature type="signal peptide" evidence="1">
    <location>
        <begin position="1"/>
        <end position="17"/>
    </location>
</feature>
<comment type="caution">
    <text evidence="2">The sequence shown here is derived from an EMBL/GenBank/DDBJ whole genome shotgun (WGS) entry which is preliminary data.</text>
</comment>
<evidence type="ECO:0000313" key="3">
    <source>
        <dbReference type="Proteomes" id="UP000738349"/>
    </source>
</evidence>
<evidence type="ECO:0000313" key="2">
    <source>
        <dbReference type="EMBL" id="KAH7113091.1"/>
    </source>
</evidence>
<evidence type="ECO:0008006" key="4">
    <source>
        <dbReference type="Google" id="ProtNLM"/>
    </source>
</evidence>
<proteinExistence type="predicted"/>
<dbReference type="OrthoDB" id="1859733at2759"/>
<dbReference type="Pfam" id="PF11937">
    <property type="entry name" value="DUF3455"/>
    <property type="match status" value="1"/>
</dbReference>
<protein>
    <recommendedName>
        <fullName evidence="4">Malate dehydrogenase</fullName>
    </recommendedName>
</protein>
<name>A0A9P9D5J6_9HYPO</name>
<dbReference type="PANTHER" id="PTHR35567:SF3">
    <property type="entry name" value="MALATE DEHYDROGENASE"/>
    <property type="match status" value="1"/>
</dbReference>
<dbReference type="EMBL" id="JAGMUV010000036">
    <property type="protein sequence ID" value="KAH7113091.1"/>
    <property type="molecule type" value="Genomic_DNA"/>
</dbReference>
<reference evidence="2" key="1">
    <citation type="journal article" date="2021" name="Nat. Commun.">
        <title>Genetic determinants of endophytism in the Arabidopsis root mycobiome.</title>
        <authorList>
            <person name="Mesny F."/>
            <person name="Miyauchi S."/>
            <person name="Thiergart T."/>
            <person name="Pickel B."/>
            <person name="Atanasova L."/>
            <person name="Karlsson M."/>
            <person name="Huettel B."/>
            <person name="Barry K.W."/>
            <person name="Haridas S."/>
            <person name="Chen C."/>
            <person name="Bauer D."/>
            <person name="Andreopoulos W."/>
            <person name="Pangilinan J."/>
            <person name="LaButti K."/>
            <person name="Riley R."/>
            <person name="Lipzen A."/>
            <person name="Clum A."/>
            <person name="Drula E."/>
            <person name="Henrissat B."/>
            <person name="Kohler A."/>
            <person name="Grigoriev I.V."/>
            <person name="Martin F.M."/>
            <person name="Hacquard S."/>
        </authorList>
    </citation>
    <scope>NUCLEOTIDE SEQUENCE</scope>
    <source>
        <strain evidence="2">MPI-CAGE-AT-0147</strain>
    </source>
</reference>
<organism evidence="2 3">
    <name type="scientific">Dactylonectria macrodidyma</name>
    <dbReference type="NCBI Taxonomy" id="307937"/>
    <lineage>
        <taxon>Eukaryota</taxon>
        <taxon>Fungi</taxon>
        <taxon>Dikarya</taxon>
        <taxon>Ascomycota</taxon>
        <taxon>Pezizomycotina</taxon>
        <taxon>Sordariomycetes</taxon>
        <taxon>Hypocreomycetidae</taxon>
        <taxon>Hypocreales</taxon>
        <taxon>Nectriaceae</taxon>
        <taxon>Dactylonectria</taxon>
    </lineage>
</organism>
<keyword evidence="3" id="KW-1185">Reference proteome</keyword>
<dbReference type="PANTHER" id="PTHR35567">
    <property type="entry name" value="MALATE DEHYDROGENASE (AFU_ORTHOLOGUE AFUA_2G13800)"/>
    <property type="match status" value="1"/>
</dbReference>
<keyword evidence="1" id="KW-0732">Signal</keyword>
<dbReference type="InterPro" id="IPR021851">
    <property type="entry name" value="DUF3455"/>
</dbReference>
<feature type="chain" id="PRO_5040461278" description="Malate dehydrogenase" evidence="1">
    <location>
        <begin position="18"/>
        <end position="233"/>
    </location>
</feature>
<accession>A0A9P9D5J6</accession>
<dbReference type="AlphaFoldDB" id="A0A9P9D5J6"/>
<evidence type="ECO:0000256" key="1">
    <source>
        <dbReference type="SAM" id="SignalP"/>
    </source>
</evidence>
<dbReference type="Proteomes" id="UP000738349">
    <property type="component" value="Unassembled WGS sequence"/>
</dbReference>
<sequence length="233" mass="24475">MLANFLILLASAADVLALTARPIFPINGGGAELPSPPASVNLTRIVLGFGIQNYTCTDVNSDPSAIGALAMLYDITDLYPGKSRRSLKAREWVKLSSKALNSHDVPLTMIPGGIGADSDHPFPKSAPLKLSGMASIPFVGHHFFNSNGTPTFHLGRDVFFGKKLAAVNAPTCADAGPDGTGAVPWLYLGDAGSSVGVKYVYRVFTAGGNSHGCDVVEAGDDSTSYATMYWFYG</sequence>